<protein>
    <submittedName>
        <fullName evidence="1">Uncharacterized protein</fullName>
    </submittedName>
</protein>
<dbReference type="Gene3D" id="1.25.10.10">
    <property type="entry name" value="Leucine-rich Repeat Variant"/>
    <property type="match status" value="1"/>
</dbReference>
<gene>
    <name evidence="1" type="ORF">EZS28_017305</name>
</gene>
<comment type="caution">
    <text evidence="1">The sequence shown here is derived from an EMBL/GenBank/DDBJ whole genome shotgun (WGS) entry which is preliminary data.</text>
</comment>
<reference evidence="1 2" key="1">
    <citation type="submission" date="2019-03" db="EMBL/GenBank/DDBJ databases">
        <title>Single cell metagenomics reveals metabolic interactions within the superorganism composed of flagellate Streblomastix strix and complex community of Bacteroidetes bacteria on its surface.</title>
        <authorList>
            <person name="Treitli S.C."/>
            <person name="Kolisko M."/>
            <person name="Husnik F."/>
            <person name="Keeling P."/>
            <person name="Hampl V."/>
        </authorList>
    </citation>
    <scope>NUCLEOTIDE SEQUENCE [LARGE SCALE GENOMIC DNA]</scope>
    <source>
        <strain evidence="1">ST1C</strain>
    </source>
</reference>
<name>A0A5J4VX81_9EUKA</name>
<sequence>MGSVFTYIRTKIYAYRDFNKLLQEPLGDDPTEARELQLKQEAECNAFHLGLKNKEDNERRKLAIEAGVSKSLVNILQKRELFEITRPYSLAYFRITAPASDEVQIMLFEERPYPGLVHCLSHSDIEVIDDAIGAIFNILSGGANTAPLKVRHPHYSAMQSCGGITALYDLFRRDLNKFTKDLSAVCLGELFQQREMKDPEMRHDIIMHLNFIIFDHDPIIQHASDMVVKGLASNKTNNDEIEQSDLMESVATNLKVPFEGSNAQQQDILMQQESDCMMLVQMFDARTFDDGRKHAIKAGIPDALINIFMTRDLDKITRTYLSAFFRLTSPASHELVLVIYEKHPYQGLLRLFDSPDPKIVSYSIDIIFNFVAAGYYTTNYNTLHPHFDAIAAFLGVTKLFTLFNRNVTDDSTNTSAIAIGFLYRCQEIKDIQIRNTIIPHLKMMYKGEDQWFREAAKLALKGLADDEVNKREIKKGGFKIPR</sequence>
<accession>A0A5J4VX81</accession>
<dbReference type="AlphaFoldDB" id="A0A5J4VX81"/>
<evidence type="ECO:0000313" key="2">
    <source>
        <dbReference type="Proteomes" id="UP000324800"/>
    </source>
</evidence>
<dbReference type="InterPro" id="IPR011989">
    <property type="entry name" value="ARM-like"/>
</dbReference>
<proteinExistence type="predicted"/>
<organism evidence="1 2">
    <name type="scientific">Streblomastix strix</name>
    <dbReference type="NCBI Taxonomy" id="222440"/>
    <lineage>
        <taxon>Eukaryota</taxon>
        <taxon>Metamonada</taxon>
        <taxon>Preaxostyla</taxon>
        <taxon>Oxymonadida</taxon>
        <taxon>Streblomastigidae</taxon>
        <taxon>Streblomastix</taxon>
    </lineage>
</organism>
<dbReference type="OrthoDB" id="201709at2759"/>
<dbReference type="SUPFAM" id="SSF48371">
    <property type="entry name" value="ARM repeat"/>
    <property type="match status" value="1"/>
</dbReference>
<dbReference type="EMBL" id="SNRW01004487">
    <property type="protein sequence ID" value="KAA6387168.1"/>
    <property type="molecule type" value="Genomic_DNA"/>
</dbReference>
<dbReference type="Proteomes" id="UP000324800">
    <property type="component" value="Unassembled WGS sequence"/>
</dbReference>
<dbReference type="InterPro" id="IPR016024">
    <property type="entry name" value="ARM-type_fold"/>
</dbReference>
<evidence type="ECO:0000313" key="1">
    <source>
        <dbReference type="EMBL" id="KAA6387168.1"/>
    </source>
</evidence>